<keyword evidence="9" id="KW-1185">Reference proteome</keyword>
<evidence type="ECO:0000256" key="2">
    <source>
        <dbReference type="ARBA" id="ARBA00022695"/>
    </source>
</evidence>
<dbReference type="InterPro" id="IPR041373">
    <property type="entry name" value="RT_RNaseH"/>
</dbReference>
<evidence type="ECO:0000256" key="5">
    <source>
        <dbReference type="ARBA" id="ARBA00022801"/>
    </source>
</evidence>
<dbReference type="AlphaFoldDB" id="A0A9Q3C8N8"/>
<dbReference type="SUPFAM" id="SSF56672">
    <property type="entry name" value="DNA/RNA polymerases"/>
    <property type="match status" value="1"/>
</dbReference>
<evidence type="ECO:0000256" key="3">
    <source>
        <dbReference type="ARBA" id="ARBA00022722"/>
    </source>
</evidence>
<evidence type="ECO:0000256" key="4">
    <source>
        <dbReference type="ARBA" id="ARBA00022759"/>
    </source>
</evidence>
<keyword evidence="1" id="KW-0808">Transferase</keyword>
<evidence type="ECO:0000313" key="8">
    <source>
        <dbReference type="EMBL" id="MBW0478155.1"/>
    </source>
</evidence>
<keyword evidence="2" id="KW-0548">Nucleotidyltransferase</keyword>
<evidence type="ECO:0000256" key="1">
    <source>
        <dbReference type="ARBA" id="ARBA00022679"/>
    </source>
</evidence>
<dbReference type="GO" id="GO:0016787">
    <property type="term" value="F:hydrolase activity"/>
    <property type="evidence" value="ECO:0007669"/>
    <property type="project" value="UniProtKB-KW"/>
</dbReference>
<feature type="domain" description="Reverse transcriptase RNase H-like" evidence="7">
    <location>
        <begin position="9"/>
        <end position="110"/>
    </location>
</feature>
<dbReference type="GO" id="GO:0004519">
    <property type="term" value="F:endonuclease activity"/>
    <property type="evidence" value="ECO:0007669"/>
    <property type="project" value="UniProtKB-KW"/>
</dbReference>
<keyword evidence="6" id="KW-0695">RNA-directed DNA polymerase</keyword>
<keyword evidence="4" id="KW-0255">Endonuclease</keyword>
<dbReference type="EMBL" id="AVOT02005080">
    <property type="protein sequence ID" value="MBW0478155.1"/>
    <property type="molecule type" value="Genomic_DNA"/>
</dbReference>
<accession>A0A9Q3C8N8</accession>
<evidence type="ECO:0000256" key="6">
    <source>
        <dbReference type="ARBA" id="ARBA00022918"/>
    </source>
</evidence>
<dbReference type="Proteomes" id="UP000765509">
    <property type="component" value="Unassembled WGS sequence"/>
</dbReference>
<evidence type="ECO:0000259" key="7">
    <source>
        <dbReference type="Pfam" id="PF17917"/>
    </source>
</evidence>
<protein>
    <recommendedName>
        <fullName evidence="7">Reverse transcriptase RNase H-like domain-containing protein</fullName>
    </recommendedName>
</protein>
<proteinExistence type="predicted"/>
<name>A0A9Q3C8N8_9BASI</name>
<keyword evidence="3" id="KW-0540">Nuclease</keyword>
<dbReference type="InterPro" id="IPR043502">
    <property type="entry name" value="DNA/RNA_pol_sf"/>
</dbReference>
<organism evidence="8 9">
    <name type="scientific">Austropuccinia psidii MF-1</name>
    <dbReference type="NCBI Taxonomy" id="1389203"/>
    <lineage>
        <taxon>Eukaryota</taxon>
        <taxon>Fungi</taxon>
        <taxon>Dikarya</taxon>
        <taxon>Basidiomycota</taxon>
        <taxon>Pucciniomycotina</taxon>
        <taxon>Pucciniomycetes</taxon>
        <taxon>Pucciniales</taxon>
        <taxon>Sphaerophragmiaceae</taxon>
        <taxon>Austropuccinia</taxon>
    </lineage>
</organism>
<dbReference type="Pfam" id="PF17917">
    <property type="entry name" value="RT_RNaseH"/>
    <property type="match status" value="1"/>
</dbReference>
<sequence length="178" mass="20352">MPDWEFPVKLYFFSGGEGLGAALHQFQINNDKPYEGPICFISRQVIATEVMNQASQMGCLCLVWDFQKLHYYLDGSVFEVITECNAVKLPLNMKSPNRHMLIWKIPIEEYGGNMTIVHKAGNIHKNYDGLSRWELNNTTDNPTYVAKNAEPQIPIEGNNITDSGTELFEEVRESYKQD</sequence>
<reference evidence="8" key="1">
    <citation type="submission" date="2021-03" db="EMBL/GenBank/DDBJ databases">
        <title>Draft genome sequence of rust myrtle Austropuccinia psidii MF-1, a brazilian biotype.</title>
        <authorList>
            <person name="Quecine M.C."/>
            <person name="Pachon D.M.R."/>
            <person name="Bonatelli M.L."/>
            <person name="Correr F.H."/>
            <person name="Franceschini L.M."/>
            <person name="Leite T.F."/>
            <person name="Margarido G.R.A."/>
            <person name="Almeida C.A."/>
            <person name="Ferrarezi J.A."/>
            <person name="Labate C.A."/>
        </authorList>
    </citation>
    <scope>NUCLEOTIDE SEQUENCE</scope>
    <source>
        <strain evidence="8">MF-1</strain>
    </source>
</reference>
<gene>
    <name evidence="8" type="ORF">O181_017870</name>
</gene>
<evidence type="ECO:0000313" key="9">
    <source>
        <dbReference type="Proteomes" id="UP000765509"/>
    </source>
</evidence>
<keyword evidence="5" id="KW-0378">Hydrolase</keyword>
<comment type="caution">
    <text evidence="8">The sequence shown here is derived from an EMBL/GenBank/DDBJ whole genome shotgun (WGS) entry which is preliminary data.</text>
</comment>
<dbReference type="GO" id="GO:0003964">
    <property type="term" value="F:RNA-directed DNA polymerase activity"/>
    <property type="evidence" value="ECO:0007669"/>
    <property type="project" value="UniProtKB-KW"/>
</dbReference>